<dbReference type="Pfam" id="PF00534">
    <property type="entry name" value="Glycos_transf_1"/>
    <property type="match status" value="1"/>
</dbReference>
<organism evidence="3 4">
    <name type="scientific">Hyphomonas jannaschiana VP2</name>
    <dbReference type="NCBI Taxonomy" id="1280952"/>
    <lineage>
        <taxon>Bacteria</taxon>
        <taxon>Pseudomonadati</taxon>
        <taxon>Pseudomonadota</taxon>
        <taxon>Alphaproteobacteria</taxon>
        <taxon>Hyphomonadales</taxon>
        <taxon>Hyphomonadaceae</taxon>
        <taxon>Hyphomonas</taxon>
    </lineage>
</organism>
<dbReference type="Gene3D" id="3.40.50.2000">
    <property type="entry name" value="Glycogen Phosphorylase B"/>
    <property type="match status" value="2"/>
</dbReference>
<dbReference type="Proteomes" id="UP000024816">
    <property type="component" value="Unassembled WGS sequence"/>
</dbReference>
<protein>
    <submittedName>
        <fullName evidence="3">Glycosyl transferase family protein</fullName>
    </submittedName>
</protein>
<feature type="domain" description="Glycosyl transferase family 1" evidence="1">
    <location>
        <begin position="202"/>
        <end position="365"/>
    </location>
</feature>
<gene>
    <name evidence="3" type="ORF">HJA_01890</name>
</gene>
<name>A0A059FKQ0_9PROT</name>
<evidence type="ECO:0000259" key="2">
    <source>
        <dbReference type="Pfam" id="PF13439"/>
    </source>
</evidence>
<sequence length="390" mass="41727">MARDLEPFPDLTGKTILQVAPELSAGGVERTVLEVTEAIVEAGGRALLASRGGRLEDEFEKLGGELFRMDAKSKNPVVLKLNEGRLKRIIRNEGVHLVHARSRAPAWSAYAAAKATGVPFVTTYHGAYSGEEGLKRKYNSVMAKGDLVIANSQWIAAHVQRVHGIPPEQIVTIPRGVDLAAFDPAAVPQARIDAVRTRWGLKDDTRLTLFLPGRLTEWKGQLLAIQALGLLAPEEREGLVLVLAGDAQGRDAYEGRIYDTVRHLQLDGQVLVVGHETDMPAAYLAADIVMAPSTRPEAFGRVAAEASAMARPVIVSDHGGGRETVLDGETGARFQPGDAAALAGAIRALLAVGKTARASMGKAGQAHVRSHFSKRGLQMATLGVYKRLIG</sequence>
<keyword evidence="4" id="KW-1185">Reference proteome</keyword>
<comment type="caution">
    <text evidence="3">The sequence shown here is derived from an EMBL/GenBank/DDBJ whole genome shotgun (WGS) entry which is preliminary data.</text>
</comment>
<evidence type="ECO:0000313" key="4">
    <source>
        <dbReference type="Proteomes" id="UP000024816"/>
    </source>
</evidence>
<reference evidence="3 4" key="1">
    <citation type="journal article" date="2014" name="Antonie Van Leeuwenhoek">
        <title>Hyphomonas beringensis sp. nov. and Hyphomonas chukchiensis sp. nov., isolated from surface seawater of the Bering Sea and Chukchi Sea.</title>
        <authorList>
            <person name="Li C."/>
            <person name="Lai Q."/>
            <person name="Li G."/>
            <person name="Dong C."/>
            <person name="Wang J."/>
            <person name="Liao Y."/>
            <person name="Shao Z."/>
        </authorList>
    </citation>
    <scope>NUCLEOTIDE SEQUENCE [LARGE SCALE GENOMIC DNA]</scope>
    <source>
        <strain evidence="3 4">VP2</strain>
    </source>
</reference>
<dbReference type="PANTHER" id="PTHR45947">
    <property type="entry name" value="SULFOQUINOVOSYL TRANSFERASE SQD2"/>
    <property type="match status" value="1"/>
</dbReference>
<dbReference type="PATRIC" id="fig|1280952.3.peg.384"/>
<evidence type="ECO:0000259" key="1">
    <source>
        <dbReference type="Pfam" id="PF00534"/>
    </source>
</evidence>
<feature type="domain" description="Glycosyltransferase subfamily 4-like N-terminal" evidence="2">
    <location>
        <begin position="26"/>
        <end position="180"/>
    </location>
</feature>
<proteinExistence type="predicted"/>
<dbReference type="InterPro" id="IPR028098">
    <property type="entry name" value="Glyco_trans_4-like_N"/>
</dbReference>
<dbReference type="SUPFAM" id="SSF53756">
    <property type="entry name" value="UDP-Glycosyltransferase/glycogen phosphorylase"/>
    <property type="match status" value="1"/>
</dbReference>
<dbReference type="AlphaFoldDB" id="A0A059FKQ0"/>
<keyword evidence="3" id="KW-0808">Transferase</keyword>
<dbReference type="PANTHER" id="PTHR45947:SF3">
    <property type="entry name" value="SULFOQUINOVOSYL TRANSFERASE SQD2"/>
    <property type="match status" value="1"/>
</dbReference>
<accession>A0A059FKQ0</accession>
<dbReference type="GO" id="GO:0016758">
    <property type="term" value="F:hexosyltransferase activity"/>
    <property type="evidence" value="ECO:0007669"/>
    <property type="project" value="TreeGrafter"/>
</dbReference>
<dbReference type="eggNOG" id="COG0438">
    <property type="taxonomic scope" value="Bacteria"/>
</dbReference>
<dbReference type="InterPro" id="IPR001296">
    <property type="entry name" value="Glyco_trans_1"/>
</dbReference>
<dbReference type="Pfam" id="PF13439">
    <property type="entry name" value="Glyco_transf_4"/>
    <property type="match status" value="1"/>
</dbReference>
<dbReference type="STRING" id="1280952.HJA_01890"/>
<dbReference type="CDD" id="cd03819">
    <property type="entry name" value="GT4_WavL-like"/>
    <property type="match status" value="1"/>
</dbReference>
<dbReference type="InterPro" id="IPR050194">
    <property type="entry name" value="Glycosyltransferase_grp1"/>
</dbReference>
<evidence type="ECO:0000313" key="3">
    <source>
        <dbReference type="EMBL" id="KCZ91250.1"/>
    </source>
</evidence>
<dbReference type="EMBL" id="ARYJ01000001">
    <property type="protein sequence ID" value="KCZ91250.1"/>
    <property type="molecule type" value="Genomic_DNA"/>
</dbReference>